<dbReference type="EMBL" id="KP136319">
    <property type="protein sequence ID" value="AJF97838.1"/>
    <property type="molecule type" value="Genomic_DNA"/>
</dbReference>
<dbReference type="RefSeq" id="YP_009120073.1">
    <property type="nucleotide sequence ID" value="NC_026440.1"/>
</dbReference>
<feature type="compositionally biased region" description="Low complexity" evidence="1">
    <location>
        <begin position="119"/>
        <end position="131"/>
    </location>
</feature>
<feature type="region of interest" description="Disordered" evidence="1">
    <location>
        <begin position="93"/>
        <end position="131"/>
    </location>
</feature>
<proteinExistence type="predicted"/>
<dbReference type="Proteomes" id="UP000202511">
    <property type="component" value="Segment"/>
</dbReference>
<sequence length="131" mass="14168">MASSSFFFQVVVVCVQKNVAVGLSVGSCGCLCGCFVRTLSISPCTRCPPGPRQGRGLGASLFFESFLCKRHDFSTEVGVLRVDPLFFLGCCTDGTLPRPQKKEARPLRRQALKKKESQPARQAAAQPADGR</sequence>
<name>A0A0B5IYB3_9VIRU</name>
<dbReference type="GeneID" id="23462755"/>
<protein>
    <submittedName>
        <fullName evidence="2">Uncharacterized protein</fullName>
    </submittedName>
</protein>
<evidence type="ECO:0000256" key="1">
    <source>
        <dbReference type="SAM" id="MobiDB-lite"/>
    </source>
</evidence>
<reference evidence="2 3" key="1">
    <citation type="journal article" date="2015" name="Parasitol. Res.">
        <title>Viruses in close associations with free-living amoebae.</title>
        <authorList>
            <person name="Scheid P."/>
        </authorList>
    </citation>
    <scope>NUCLEOTIDE SEQUENCE [LARGE SCALE GENOMIC DNA]</scope>
    <source>
        <strain evidence="2">KlaHel</strain>
    </source>
</reference>
<evidence type="ECO:0000313" key="2">
    <source>
        <dbReference type="EMBL" id="AJF97838.1"/>
    </source>
</evidence>
<accession>A0A0B5IYB3</accession>
<evidence type="ECO:0000313" key="3">
    <source>
        <dbReference type="Proteomes" id="UP000202511"/>
    </source>
</evidence>
<organism evidence="2 3">
    <name type="scientific">Pandoravirus inopinatum</name>
    <dbReference type="NCBI Taxonomy" id="1605721"/>
    <lineage>
        <taxon>Viruses</taxon>
        <taxon>Pandoravirus</taxon>
    </lineage>
</organism>
<dbReference type="KEGG" id="vg:23462755"/>